<name>A0ABT7VSA0_9GAMM</name>
<keyword evidence="2" id="KW-1185">Reference proteome</keyword>
<comment type="caution">
    <text evidence="1">The sequence shown here is derived from an EMBL/GenBank/DDBJ whole genome shotgun (WGS) entry which is preliminary data.</text>
</comment>
<organism evidence="1 2">
    <name type="scientific">Candidatus Marithioploca araucensis</name>
    <dbReference type="NCBI Taxonomy" id="70273"/>
    <lineage>
        <taxon>Bacteria</taxon>
        <taxon>Pseudomonadati</taxon>
        <taxon>Pseudomonadota</taxon>
        <taxon>Gammaproteobacteria</taxon>
        <taxon>Thiotrichales</taxon>
        <taxon>Thiotrichaceae</taxon>
        <taxon>Candidatus Marithioploca</taxon>
    </lineage>
</organism>
<evidence type="ECO:0000313" key="2">
    <source>
        <dbReference type="Proteomes" id="UP001171945"/>
    </source>
</evidence>
<gene>
    <name evidence="1" type="ORF">QUF54_04225</name>
</gene>
<dbReference type="Proteomes" id="UP001171945">
    <property type="component" value="Unassembled WGS sequence"/>
</dbReference>
<reference evidence="1" key="1">
    <citation type="submission" date="2023-06" db="EMBL/GenBank/DDBJ databases">
        <title>Uncultivated large filamentous bacteria from sulfidic sediments reveal new species and different genomic features in energy metabolism and defense.</title>
        <authorList>
            <person name="Fonseca A."/>
        </authorList>
    </citation>
    <scope>NUCLEOTIDE SEQUENCE</scope>
    <source>
        <strain evidence="1">HSG4</strain>
    </source>
</reference>
<protein>
    <submittedName>
        <fullName evidence="1">Uncharacterized protein</fullName>
    </submittedName>
</protein>
<proteinExistence type="predicted"/>
<evidence type="ECO:0000313" key="1">
    <source>
        <dbReference type="EMBL" id="MDM8562541.1"/>
    </source>
</evidence>
<sequence>MAPFGKAELLQNPDTANIDLKKQGKECFDLQPFTLIYCMLHKRVSDTFSTIPFVYVVANFNGVSKSHSAWTIRA</sequence>
<dbReference type="EMBL" id="JAUCGM010000192">
    <property type="protein sequence ID" value="MDM8562541.1"/>
    <property type="molecule type" value="Genomic_DNA"/>
</dbReference>
<accession>A0ABT7VSA0</accession>